<keyword evidence="3" id="KW-0808">Transferase</keyword>
<accession>A0AA85JAD8</accession>
<evidence type="ECO:0000256" key="8">
    <source>
        <dbReference type="ARBA" id="ARBA00023136"/>
    </source>
</evidence>
<dbReference type="InterPro" id="IPR005331">
    <property type="entry name" value="Sulfotransferase"/>
</dbReference>
<dbReference type="PANTHER" id="PTHR12129:SF17">
    <property type="entry name" value="HEPARAN SULFATE 2-O-SULFOTRANSFERASE 1"/>
    <property type="match status" value="1"/>
</dbReference>
<keyword evidence="12" id="KW-1185">Reference proteome</keyword>
<protein>
    <recommendedName>
        <fullName evidence="16">Sulfotransfer_1 domain-containing protein</fullName>
    </recommendedName>
</protein>
<dbReference type="Gene3D" id="3.40.50.300">
    <property type="entry name" value="P-loop containing nucleotide triphosphate hydrolases"/>
    <property type="match status" value="1"/>
</dbReference>
<keyword evidence="10" id="KW-0325">Glycoprotein</keyword>
<evidence type="ECO:0000256" key="3">
    <source>
        <dbReference type="ARBA" id="ARBA00022679"/>
    </source>
</evidence>
<evidence type="ECO:0000256" key="2">
    <source>
        <dbReference type="ARBA" id="ARBA00010569"/>
    </source>
</evidence>
<comment type="similarity">
    <text evidence="2">Belongs to the sulfotransferase 3 family.</text>
</comment>
<organism evidence="12 15">
    <name type="scientific">Trichobilharzia regenti</name>
    <name type="common">Nasal bird schistosome</name>
    <dbReference type="NCBI Taxonomy" id="157069"/>
    <lineage>
        <taxon>Eukaryota</taxon>
        <taxon>Metazoa</taxon>
        <taxon>Spiralia</taxon>
        <taxon>Lophotrochozoa</taxon>
        <taxon>Platyhelminthes</taxon>
        <taxon>Trematoda</taxon>
        <taxon>Digenea</taxon>
        <taxon>Strigeidida</taxon>
        <taxon>Schistosomatoidea</taxon>
        <taxon>Schistosomatidae</taxon>
        <taxon>Trichobilharzia</taxon>
    </lineage>
</organism>
<dbReference type="FunFam" id="3.40.50.300:FF:001418">
    <property type="entry name" value="Heparan sulfate 2-o-sulfotransferase"/>
    <property type="match status" value="1"/>
</dbReference>
<dbReference type="Pfam" id="PF03567">
    <property type="entry name" value="Sulfotransfer_2"/>
    <property type="match status" value="1"/>
</dbReference>
<evidence type="ECO:0000256" key="5">
    <source>
        <dbReference type="ARBA" id="ARBA00022968"/>
    </source>
</evidence>
<evidence type="ECO:0000313" key="15">
    <source>
        <dbReference type="WBParaSite" id="TREG1_22980.3"/>
    </source>
</evidence>
<evidence type="ECO:0000313" key="12">
    <source>
        <dbReference type="Proteomes" id="UP000050795"/>
    </source>
</evidence>
<keyword evidence="7" id="KW-0333">Golgi apparatus</keyword>
<evidence type="ECO:0000256" key="1">
    <source>
        <dbReference type="ARBA" id="ARBA00004323"/>
    </source>
</evidence>
<evidence type="ECO:0000256" key="11">
    <source>
        <dbReference type="SAM" id="Phobius"/>
    </source>
</evidence>
<sequence length="355" mass="41903">MRTLSNRRFYVVFLLIVISSVLIFIFANQRRLKCQFTHCFMSPEDLIKVSDSSFTSDNFDVAYGDHKSFPVVIYNRIPKTGSTSLVNLVYRLIAVKRIHTHVLHVNISTNRHYINRLSELYLIDNLTHWKSMYPLMIHGHFAYINFEKYGTSFIPVYINMIRNPLDRLVSYYYFIRYGDDYRPYLKRRRMSDPVIRNQTFDECVLLKGNDCNPQLLWVQVPFFCGQAVFCRIPGSRAALETAKRHVIEKYLIVGLTENFDEMIQILEVLLPTFFSGAHKLISNPQSNWYLRRTSHKLPISQATIGFFQKNSIWQAEQEFYDFVSKEFHSLYNIFQSRSLQKTPSKEKIIFDKISS</sequence>
<evidence type="ECO:0000256" key="7">
    <source>
        <dbReference type="ARBA" id="ARBA00023034"/>
    </source>
</evidence>
<dbReference type="InterPro" id="IPR007734">
    <property type="entry name" value="Heparan_SO4_2-O-STrfase"/>
</dbReference>
<evidence type="ECO:0000256" key="6">
    <source>
        <dbReference type="ARBA" id="ARBA00022989"/>
    </source>
</evidence>
<keyword evidence="5" id="KW-0735">Signal-anchor</keyword>
<reference evidence="12" key="1">
    <citation type="submission" date="2022-06" db="EMBL/GenBank/DDBJ databases">
        <authorList>
            <person name="Berger JAMES D."/>
            <person name="Berger JAMES D."/>
        </authorList>
    </citation>
    <scope>NUCLEOTIDE SEQUENCE [LARGE SCALE GENOMIC DNA]</scope>
</reference>
<dbReference type="Proteomes" id="UP000050795">
    <property type="component" value="Unassembled WGS sequence"/>
</dbReference>
<dbReference type="WBParaSite" id="TREG1_22980.2">
    <property type="protein sequence ID" value="TREG1_22980.2"/>
    <property type="gene ID" value="TREG1_22980"/>
</dbReference>
<keyword evidence="6 11" id="KW-1133">Transmembrane helix</keyword>
<dbReference type="GO" id="GO:0000139">
    <property type="term" value="C:Golgi membrane"/>
    <property type="evidence" value="ECO:0007669"/>
    <property type="project" value="UniProtKB-SubCell"/>
</dbReference>
<dbReference type="PANTHER" id="PTHR12129">
    <property type="entry name" value="HEPARAN SULFATE 2-O-SULFOTRANSFERASE"/>
    <property type="match status" value="1"/>
</dbReference>
<keyword evidence="8 11" id="KW-0472">Membrane</keyword>
<comment type="subcellular location">
    <subcellularLocation>
        <location evidence="1">Golgi apparatus membrane</location>
        <topology evidence="1">Single-pass type II membrane protein</topology>
    </subcellularLocation>
</comment>
<evidence type="ECO:0000256" key="10">
    <source>
        <dbReference type="ARBA" id="ARBA00023180"/>
    </source>
</evidence>
<evidence type="ECO:0000313" key="14">
    <source>
        <dbReference type="WBParaSite" id="TREG1_22980.2"/>
    </source>
</evidence>
<dbReference type="WBParaSite" id="TREG1_22980.1">
    <property type="protein sequence ID" value="TREG1_22980.1"/>
    <property type="gene ID" value="TREG1_22980"/>
</dbReference>
<proteinExistence type="inferred from homology"/>
<dbReference type="SUPFAM" id="SSF52540">
    <property type="entry name" value="P-loop containing nucleoside triphosphate hydrolases"/>
    <property type="match status" value="1"/>
</dbReference>
<name>A0AA85JAD8_TRIRE</name>
<evidence type="ECO:0000313" key="13">
    <source>
        <dbReference type="WBParaSite" id="TREG1_22980.1"/>
    </source>
</evidence>
<feature type="transmembrane region" description="Helical" evidence="11">
    <location>
        <begin position="9"/>
        <end position="27"/>
    </location>
</feature>
<dbReference type="AlphaFoldDB" id="A0AA85JAD8"/>
<evidence type="ECO:0008006" key="16">
    <source>
        <dbReference type="Google" id="ProtNLM"/>
    </source>
</evidence>
<keyword evidence="4 11" id="KW-0812">Transmembrane</keyword>
<dbReference type="WBParaSite" id="TREG1_22980.3">
    <property type="protein sequence ID" value="TREG1_22980.3"/>
    <property type="gene ID" value="TREG1_22980"/>
</dbReference>
<evidence type="ECO:0000256" key="9">
    <source>
        <dbReference type="ARBA" id="ARBA00023157"/>
    </source>
</evidence>
<reference evidence="13 14" key="2">
    <citation type="submission" date="2023-11" db="UniProtKB">
        <authorList>
            <consortium name="WormBaseParasite"/>
        </authorList>
    </citation>
    <scope>IDENTIFICATION</scope>
</reference>
<dbReference type="GO" id="GO:0009101">
    <property type="term" value="P:glycoprotein biosynthetic process"/>
    <property type="evidence" value="ECO:0007669"/>
    <property type="project" value="UniProtKB-ARBA"/>
</dbReference>
<keyword evidence="9" id="KW-1015">Disulfide bond</keyword>
<evidence type="ECO:0000256" key="4">
    <source>
        <dbReference type="ARBA" id="ARBA00022692"/>
    </source>
</evidence>
<dbReference type="InterPro" id="IPR027417">
    <property type="entry name" value="P-loop_NTPase"/>
</dbReference>
<dbReference type="GO" id="GO:0004394">
    <property type="term" value="F:heparan sulfate 2-sulfotransferase activity"/>
    <property type="evidence" value="ECO:0007669"/>
    <property type="project" value="UniProtKB-ARBA"/>
</dbReference>